<evidence type="ECO:0000313" key="1">
    <source>
        <dbReference type="EMBL" id="MCI0184949.1"/>
    </source>
</evidence>
<reference evidence="1" key="1">
    <citation type="submission" date="2022-03" db="EMBL/GenBank/DDBJ databases">
        <title>Draft Genome Sequence of Firmicute Strain S0AB, a Heterotrophic Iron/Sulfur-Oxidizing Extreme Acidophile.</title>
        <authorList>
            <person name="Vergara E."/>
            <person name="Pakostova E."/>
            <person name="Johnson D.B."/>
            <person name="Holmes D.S."/>
        </authorList>
    </citation>
    <scope>NUCLEOTIDE SEQUENCE</scope>
    <source>
        <strain evidence="1">S0AB</strain>
    </source>
</reference>
<dbReference type="AlphaFoldDB" id="A0A9X1VBS3"/>
<protein>
    <submittedName>
        <fullName evidence="1">Uncharacterized protein</fullName>
    </submittedName>
</protein>
<gene>
    <name evidence="1" type="ORF">MM817_03246</name>
</gene>
<proteinExistence type="predicted"/>
<accession>A0A9X1VBS3</accession>
<sequence>MRGIITLCMGDVHTLAGVGSKARDEVKKSDDRFIEYKQKVADATSLTVLDAMITQLLNYKDRVCKLIESILDEQPEPGGSTAPKPKKIVQVRRYDVFPVKRLTSREDVDGYLETIRQKLYDTLVENDGIQIN</sequence>
<organism evidence="1 2">
    <name type="scientific">Sulfoacidibacillus ferrooxidans</name>
    <dbReference type="NCBI Taxonomy" id="2005001"/>
    <lineage>
        <taxon>Bacteria</taxon>
        <taxon>Bacillati</taxon>
        <taxon>Bacillota</taxon>
        <taxon>Bacilli</taxon>
        <taxon>Bacillales</taxon>
        <taxon>Alicyclobacillaceae</taxon>
        <taxon>Sulfoacidibacillus</taxon>
    </lineage>
</organism>
<dbReference type="Proteomes" id="UP001139263">
    <property type="component" value="Unassembled WGS sequence"/>
</dbReference>
<name>A0A9X1VBS3_9BACL</name>
<keyword evidence="2" id="KW-1185">Reference proteome</keyword>
<dbReference type="EMBL" id="JALBUF010000041">
    <property type="protein sequence ID" value="MCI0184949.1"/>
    <property type="molecule type" value="Genomic_DNA"/>
</dbReference>
<evidence type="ECO:0000313" key="2">
    <source>
        <dbReference type="Proteomes" id="UP001139263"/>
    </source>
</evidence>
<comment type="caution">
    <text evidence="1">The sequence shown here is derived from an EMBL/GenBank/DDBJ whole genome shotgun (WGS) entry which is preliminary data.</text>
</comment>